<evidence type="ECO:0000256" key="4">
    <source>
        <dbReference type="RuleBase" id="RU361161"/>
    </source>
</evidence>
<dbReference type="SUPFAM" id="SSF52279">
    <property type="entry name" value="Beta-D-glucan exohydrolase, C-terminal domain"/>
    <property type="match status" value="1"/>
</dbReference>
<dbReference type="PRINTS" id="PR00133">
    <property type="entry name" value="GLHYDRLASE3"/>
</dbReference>
<dbReference type="RefSeq" id="WP_345210844.1">
    <property type="nucleotide sequence ID" value="NZ_BAABFT010000004.1"/>
</dbReference>
<organism evidence="6 7">
    <name type="scientific">Mucilaginibacter gynuensis</name>
    <dbReference type="NCBI Taxonomy" id="1302236"/>
    <lineage>
        <taxon>Bacteria</taxon>
        <taxon>Pseudomonadati</taxon>
        <taxon>Bacteroidota</taxon>
        <taxon>Sphingobacteriia</taxon>
        <taxon>Sphingobacteriales</taxon>
        <taxon>Sphingobacteriaceae</taxon>
        <taxon>Mucilaginibacter</taxon>
    </lineage>
</organism>
<dbReference type="Gene3D" id="2.60.40.10">
    <property type="entry name" value="Immunoglobulins"/>
    <property type="match status" value="1"/>
</dbReference>
<dbReference type="InterPro" id="IPR013783">
    <property type="entry name" value="Ig-like_fold"/>
</dbReference>
<evidence type="ECO:0000256" key="3">
    <source>
        <dbReference type="ARBA" id="ARBA00023277"/>
    </source>
</evidence>
<comment type="similarity">
    <text evidence="1 4">Belongs to the glycosyl hydrolase 3 family.</text>
</comment>
<dbReference type="PROSITE" id="PS00775">
    <property type="entry name" value="GLYCOSYL_HYDROL_F3"/>
    <property type="match status" value="1"/>
</dbReference>
<dbReference type="InterPro" id="IPR026891">
    <property type="entry name" value="Fn3-like"/>
</dbReference>
<keyword evidence="4" id="KW-0326">Glycosidase</keyword>
<dbReference type="Gene3D" id="3.20.20.300">
    <property type="entry name" value="Glycoside hydrolase, family 3, N-terminal domain"/>
    <property type="match status" value="1"/>
</dbReference>
<dbReference type="InterPro" id="IPR017853">
    <property type="entry name" value="GH"/>
</dbReference>
<dbReference type="InterPro" id="IPR050288">
    <property type="entry name" value="Cellulose_deg_GH3"/>
</dbReference>
<dbReference type="Proteomes" id="UP001500582">
    <property type="component" value="Unassembled WGS sequence"/>
</dbReference>
<proteinExistence type="inferred from homology"/>
<name>A0ABP8G9S0_9SPHI</name>
<evidence type="ECO:0000256" key="2">
    <source>
        <dbReference type="ARBA" id="ARBA00022801"/>
    </source>
</evidence>
<dbReference type="InterPro" id="IPR001764">
    <property type="entry name" value="Glyco_hydro_3_N"/>
</dbReference>
<dbReference type="Pfam" id="PF14310">
    <property type="entry name" value="Fn3-like"/>
    <property type="match status" value="1"/>
</dbReference>
<keyword evidence="7" id="KW-1185">Reference proteome</keyword>
<dbReference type="Pfam" id="PF01915">
    <property type="entry name" value="Glyco_hydro_3_C"/>
    <property type="match status" value="1"/>
</dbReference>
<protein>
    <submittedName>
        <fullName evidence="6">Beta-glucosidase</fullName>
    </submittedName>
</protein>
<evidence type="ECO:0000256" key="1">
    <source>
        <dbReference type="ARBA" id="ARBA00005336"/>
    </source>
</evidence>
<accession>A0ABP8G9S0</accession>
<dbReference type="EMBL" id="BAABFT010000004">
    <property type="protein sequence ID" value="GAA4320179.1"/>
    <property type="molecule type" value="Genomic_DNA"/>
</dbReference>
<sequence length="785" mass="84312">MMKASRFLPLVIFLPLLSCSDKNQAPQLGEAPVKEVVAAMTPEEKVKLIIGMGMNYDGIPDGILPPADPEDAKVPEKVPGAAGRTHAIPRLGIPSIVLSDGPAGVRISPKRKGNDSTFYATAFPTATLLASSWDTTLVRKVGEAFGSEVRDYGIDILLAPGMNIHRNPLGGRNFEYYSEDPVIAGNMAAYFVNGIQSNNVGTSIKHFAANNQEFNRMQLNTHVSERALREIYLKGFEIAVTKSHPWTVMSSYNLINGTYASESRDLLTTVLRDEWGFKGFVMTDWFGGKNVVAQINAGNDMIMPGTTAQTEDLMAAVKNGKVSPAQLDENVERILNIILKSPSFNKYAYSDKPDLKKDAGVSRMAAAEGMVLLKNNADALPLTTGKKVALFGNTSYNLIAGGTGSGDVNKQYVISLHQGLANAGYAPEASLQAAYQKYIADEKAKQPKAAIAFFAPKPIAEMPVTGALLQNEAANTDIAIVTIGRNAGEGGDRQEADDFDLTFAERQNLKQIAAAYHAKSKKVVVVLNIGGVTEIASWRDNADAILLAWQPGLEGGNAIADILSGKVNPSGKLATTFPVKYSDVPSAKTFPGKLLNPDDKTPANPLMGKPAEVTYDEGIYVGYRYYNTFNIKPAYEFGYGLSYTTFAYSNLVLSDSKFNGKSLEAKVTVTNSGKVAGKEVAQLYISAPVKDLNKPAIELKGFAKTILLRPGESATLTFTINAADLASYDPNQAAWVADAGAYTVKIGASSLNIKQTAGFELAQAIKAAKLKHVLTPLTLIKELKK</sequence>
<gene>
    <name evidence="6" type="ORF">GCM10023149_19310</name>
</gene>
<reference evidence="7" key="1">
    <citation type="journal article" date="2019" name="Int. J. Syst. Evol. Microbiol.">
        <title>The Global Catalogue of Microorganisms (GCM) 10K type strain sequencing project: providing services to taxonomists for standard genome sequencing and annotation.</title>
        <authorList>
            <consortium name="The Broad Institute Genomics Platform"/>
            <consortium name="The Broad Institute Genome Sequencing Center for Infectious Disease"/>
            <person name="Wu L."/>
            <person name="Ma J."/>
        </authorList>
    </citation>
    <scope>NUCLEOTIDE SEQUENCE [LARGE SCALE GENOMIC DNA]</scope>
    <source>
        <strain evidence="7">JCM 17705</strain>
    </source>
</reference>
<dbReference type="InterPro" id="IPR036881">
    <property type="entry name" value="Glyco_hydro_3_C_sf"/>
</dbReference>
<dbReference type="PANTHER" id="PTHR42715:SF10">
    <property type="entry name" value="BETA-GLUCOSIDASE"/>
    <property type="match status" value="1"/>
</dbReference>
<dbReference type="Pfam" id="PF00933">
    <property type="entry name" value="Glyco_hydro_3"/>
    <property type="match status" value="1"/>
</dbReference>
<evidence type="ECO:0000259" key="5">
    <source>
        <dbReference type="SMART" id="SM01217"/>
    </source>
</evidence>
<dbReference type="PANTHER" id="PTHR42715">
    <property type="entry name" value="BETA-GLUCOSIDASE"/>
    <property type="match status" value="1"/>
</dbReference>
<evidence type="ECO:0000313" key="7">
    <source>
        <dbReference type="Proteomes" id="UP001500582"/>
    </source>
</evidence>
<dbReference type="Gene3D" id="3.40.50.1700">
    <property type="entry name" value="Glycoside hydrolase family 3 C-terminal domain"/>
    <property type="match status" value="1"/>
</dbReference>
<dbReference type="SUPFAM" id="SSF51445">
    <property type="entry name" value="(Trans)glycosidases"/>
    <property type="match status" value="1"/>
</dbReference>
<dbReference type="InterPro" id="IPR036962">
    <property type="entry name" value="Glyco_hydro_3_N_sf"/>
</dbReference>
<dbReference type="InterPro" id="IPR002772">
    <property type="entry name" value="Glyco_hydro_3_C"/>
</dbReference>
<feature type="domain" description="Fibronectin type III-like" evidence="5">
    <location>
        <begin position="679"/>
        <end position="750"/>
    </location>
</feature>
<evidence type="ECO:0000313" key="6">
    <source>
        <dbReference type="EMBL" id="GAA4320179.1"/>
    </source>
</evidence>
<dbReference type="SMART" id="SM01217">
    <property type="entry name" value="Fn3_like"/>
    <property type="match status" value="1"/>
</dbReference>
<keyword evidence="2 4" id="KW-0378">Hydrolase</keyword>
<dbReference type="InterPro" id="IPR019800">
    <property type="entry name" value="Glyco_hydro_3_AS"/>
</dbReference>
<keyword evidence="3" id="KW-0119">Carbohydrate metabolism</keyword>
<comment type="caution">
    <text evidence="6">The sequence shown here is derived from an EMBL/GenBank/DDBJ whole genome shotgun (WGS) entry which is preliminary data.</text>
</comment>